<evidence type="ECO:0000313" key="1">
    <source>
        <dbReference type="EMBL" id="RZS82771.1"/>
    </source>
</evidence>
<sequence>MPTLVVVRHAKADRPGGVDDLDRPLLRRGRADAQAAGEWVAGSTGAPGLVVTSPALRTRETVEGLQRGWGAEVSVVVEERIYEASLGDLLRVVRGLDDDEGTIALVGHDPGLSLLVAELTGSRVELPTCGVAVIEVPSAWADTPSSACRLVASAVPRGEQD</sequence>
<dbReference type="Gene3D" id="3.40.50.1240">
    <property type="entry name" value="Phosphoglycerate mutase-like"/>
    <property type="match status" value="1"/>
</dbReference>
<dbReference type="InterPro" id="IPR029033">
    <property type="entry name" value="His_PPase_superfam"/>
</dbReference>
<evidence type="ECO:0000313" key="2">
    <source>
        <dbReference type="Proteomes" id="UP000293638"/>
    </source>
</evidence>
<accession>A0A4Q7NFV2</accession>
<dbReference type="EMBL" id="SGXD01000004">
    <property type="protein sequence ID" value="RZS82771.1"/>
    <property type="molecule type" value="Genomic_DNA"/>
</dbReference>
<protein>
    <submittedName>
        <fullName evidence="1">Phosphohistidine phosphatase</fullName>
    </submittedName>
</protein>
<gene>
    <name evidence="1" type="ORF">EV189_3166</name>
</gene>
<dbReference type="PANTHER" id="PTHR47623">
    <property type="entry name" value="OS09G0287300 PROTEIN"/>
    <property type="match status" value="1"/>
</dbReference>
<name>A0A4Q7NFV2_9ACTN</name>
<comment type="caution">
    <text evidence="1">The sequence shown here is derived from an EMBL/GenBank/DDBJ whole genome shotgun (WGS) entry which is preliminary data.</text>
</comment>
<dbReference type="RefSeq" id="WP_130493916.1">
    <property type="nucleotide sequence ID" value="NZ_SGXD01000004.1"/>
</dbReference>
<dbReference type="CDD" id="cd07067">
    <property type="entry name" value="HP_PGM_like"/>
    <property type="match status" value="1"/>
</dbReference>
<dbReference type="Proteomes" id="UP000293638">
    <property type="component" value="Unassembled WGS sequence"/>
</dbReference>
<dbReference type="InterPro" id="IPR013078">
    <property type="entry name" value="His_Pase_superF_clade-1"/>
</dbReference>
<dbReference type="SUPFAM" id="SSF53254">
    <property type="entry name" value="Phosphoglycerate mutase-like"/>
    <property type="match status" value="1"/>
</dbReference>
<proteinExistence type="predicted"/>
<dbReference type="AlphaFoldDB" id="A0A4Q7NFV2"/>
<dbReference type="SMART" id="SM00855">
    <property type="entry name" value="PGAM"/>
    <property type="match status" value="1"/>
</dbReference>
<organism evidence="1 2">
    <name type="scientific">Motilibacter rhizosphaerae</name>
    <dbReference type="NCBI Taxonomy" id="598652"/>
    <lineage>
        <taxon>Bacteria</taxon>
        <taxon>Bacillati</taxon>
        <taxon>Actinomycetota</taxon>
        <taxon>Actinomycetes</taxon>
        <taxon>Motilibacterales</taxon>
        <taxon>Motilibacteraceae</taxon>
        <taxon>Motilibacter</taxon>
    </lineage>
</organism>
<dbReference type="Pfam" id="PF00300">
    <property type="entry name" value="His_Phos_1"/>
    <property type="match status" value="1"/>
</dbReference>
<reference evidence="1 2" key="1">
    <citation type="submission" date="2019-02" db="EMBL/GenBank/DDBJ databases">
        <title>Genomic Encyclopedia of Type Strains, Phase IV (KMG-IV): sequencing the most valuable type-strain genomes for metagenomic binning, comparative biology and taxonomic classification.</title>
        <authorList>
            <person name="Goeker M."/>
        </authorList>
    </citation>
    <scope>NUCLEOTIDE SEQUENCE [LARGE SCALE GENOMIC DNA]</scope>
    <source>
        <strain evidence="1 2">DSM 45622</strain>
    </source>
</reference>
<dbReference type="OrthoDB" id="9810154at2"/>
<dbReference type="PANTHER" id="PTHR47623:SF1">
    <property type="entry name" value="OS09G0287300 PROTEIN"/>
    <property type="match status" value="1"/>
</dbReference>
<keyword evidence="2" id="KW-1185">Reference proteome</keyword>